<keyword evidence="1" id="KW-0472">Membrane</keyword>
<dbReference type="RefSeq" id="WP_165571068.1">
    <property type="nucleotide sequence ID" value="NZ_CBCSAJ010000015.1"/>
</dbReference>
<evidence type="ECO:0000256" key="1">
    <source>
        <dbReference type="SAM" id="Phobius"/>
    </source>
</evidence>
<evidence type="ECO:0000313" key="3">
    <source>
        <dbReference type="Proteomes" id="UP001597302"/>
    </source>
</evidence>
<keyword evidence="1" id="KW-1133">Transmembrane helix</keyword>
<proteinExistence type="predicted"/>
<name>A0ABW4DSU3_9RHOB</name>
<protein>
    <submittedName>
        <fullName evidence="2">Uncharacterized protein</fullName>
    </submittedName>
</protein>
<keyword evidence="3" id="KW-1185">Reference proteome</keyword>
<sequence>MFDIQTEAYLRRTHPADRDEGGAPIIPAAIAVSLILWTGVLISAL</sequence>
<feature type="transmembrane region" description="Helical" evidence="1">
    <location>
        <begin position="25"/>
        <end position="44"/>
    </location>
</feature>
<accession>A0ABW4DSU3</accession>
<evidence type="ECO:0000313" key="2">
    <source>
        <dbReference type="EMBL" id="MFD1480832.1"/>
    </source>
</evidence>
<keyword evidence="1" id="KW-0812">Transmembrane</keyword>
<comment type="caution">
    <text evidence="2">The sequence shown here is derived from an EMBL/GenBank/DDBJ whole genome shotgun (WGS) entry which is preliminary data.</text>
</comment>
<organism evidence="2 3">
    <name type="scientific">Paracoccus nototheniae</name>
    <dbReference type="NCBI Taxonomy" id="2489002"/>
    <lineage>
        <taxon>Bacteria</taxon>
        <taxon>Pseudomonadati</taxon>
        <taxon>Pseudomonadota</taxon>
        <taxon>Alphaproteobacteria</taxon>
        <taxon>Rhodobacterales</taxon>
        <taxon>Paracoccaceae</taxon>
        <taxon>Paracoccus</taxon>
    </lineage>
</organism>
<dbReference type="Proteomes" id="UP001597302">
    <property type="component" value="Unassembled WGS sequence"/>
</dbReference>
<reference evidence="3" key="1">
    <citation type="journal article" date="2019" name="Int. J. Syst. Evol. Microbiol.">
        <title>The Global Catalogue of Microorganisms (GCM) 10K type strain sequencing project: providing services to taxonomists for standard genome sequencing and annotation.</title>
        <authorList>
            <consortium name="The Broad Institute Genomics Platform"/>
            <consortium name="The Broad Institute Genome Sequencing Center for Infectious Disease"/>
            <person name="Wu L."/>
            <person name="Ma J."/>
        </authorList>
    </citation>
    <scope>NUCLEOTIDE SEQUENCE [LARGE SCALE GENOMIC DNA]</scope>
    <source>
        <strain evidence="3">CCM 8875</strain>
    </source>
</reference>
<dbReference type="EMBL" id="JBHTOQ010000011">
    <property type="protein sequence ID" value="MFD1480832.1"/>
    <property type="molecule type" value="Genomic_DNA"/>
</dbReference>
<gene>
    <name evidence="2" type="ORF">ACFQ5P_05960</name>
</gene>